<dbReference type="InterPro" id="IPR025847">
    <property type="entry name" value="MEDS_domain"/>
</dbReference>
<dbReference type="Pfam" id="PF14417">
    <property type="entry name" value="MEDS"/>
    <property type="match status" value="1"/>
</dbReference>
<evidence type="ECO:0000259" key="2">
    <source>
        <dbReference type="PROSITE" id="PS50801"/>
    </source>
</evidence>
<dbReference type="InterPro" id="IPR002645">
    <property type="entry name" value="STAS_dom"/>
</dbReference>
<evidence type="ECO:0000256" key="1">
    <source>
        <dbReference type="SAM" id="MobiDB-lite"/>
    </source>
</evidence>
<dbReference type="InterPro" id="IPR058548">
    <property type="entry name" value="MlaB-like_STAS"/>
</dbReference>
<organism evidence="3 4">
    <name type="scientific">Pseudonocardia yuanmonensis</name>
    <dbReference type="NCBI Taxonomy" id="1095914"/>
    <lineage>
        <taxon>Bacteria</taxon>
        <taxon>Bacillati</taxon>
        <taxon>Actinomycetota</taxon>
        <taxon>Actinomycetes</taxon>
        <taxon>Pseudonocardiales</taxon>
        <taxon>Pseudonocardiaceae</taxon>
        <taxon>Pseudonocardia</taxon>
    </lineage>
</organism>
<dbReference type="CDD" id="cd07043">
    <property type="entry name" value="STAS_anti-anti-sigma_factors"/>
    <property type="match status" value="1"/>
</dbReference>
<evidence type="ECO:0000313" key="4">
    <source>
        <dbReference type="Proteomes" id="UP001500325"/>
    </source>
</evidence>
<accession>A0ABP8WFL0</accession>
<reference evidence="4" key="1">
    <citation type="journal article" date="2019" name="Int. J. Syst. Evol. Microbiol.">
        <title>The Global Catalogue of Microorganisms (GCM) 10K type strain sequencing project: providing services to taxonomists for standard genome sequencing and annotation.</title>
        <authorList>
            <consortium name="The Broad Institute Genomics Platform"/>
            <consortium name="The Broad Institute Genome Sequencing Center for Infectious Disease"/>
            <person name="Wu L."/>
            <person name="Ma J."/>
        </authorList>
    </citation>
    <scope>NUCLEOTIDE SEQUENCE [LARGE SCALE GENOMIC DNA]</scope>
    <source>
        <strain evidence="4">JCM 18055</strain>
    </source>
</reference>
<evidence type="ECO:0000313" key="3">
    <source>
        <dbReference type="EMBL" id="GAA4688154.1"/>
    </source>
</evidence>
<protein>
    <recommendedName>
        <fullName evidence="2">STAS domain-containing protein</fullName>
    </recommendedName>
</protein>
<name>A0ABP8WFL0_9PSEU</name>
<comment type="caution">
    <text evidence="3">The sequence shown here is derived from an EMBL/GenBank/DDBJ whole genome shotgun (WGS) entry which is preliminary data.</text>
</comment>
<gene>
    <name evidence="3" type="ORF">GCM10023215_25060</name>
</gene>
<sequence length="291" mass="30853">MHRTPLMVSERPAMTAGTGRGPAPAAGWLEGPHTALVHGSRRTDDERVGAWMTGALSRGRQLFYKHADLYATVRHRLTALLGGDVLASGQVTLIDAARCHAETGGEPAALRSWHVELIEQARDAGHHGVAIVCDGTALRTITPDPAAMLIHERDLTRLAASNPLSVLCRYDTSTDTPATLQLVVGAHTAVDDILFAARHDPDALRISGEIDMSNAARFGAVLRAAIEHGTRTVEVSGLRQLAAAGCHVVLDALPPLRAAGQTLVLLHPRGAVRHILDITGLSETENLVVSG</sequence>
<dbReference type="Gene3D" id="3.30.750.24">
    <property type="entry name" value="STAS domain"/>
    <property type="match status" value="1"/>
</dbReference>
<dbReference type="Proteomes" id="UP001500325">
    <property type="component" value="Unassembled WGS sequence"/>
</dbReference>
<dbReference type="EMBL" id="BAABIC010000007">
    <property type="protein sequence ID" value="GAA4688154.1"/>
    <property type="molecule type" value="Genomic_DNA"/>
</dbReference>
<feature type="compositionally biased region" description="Low complexity" evidence="1">
    <location>
        <begin position="12"/>
        <end position="21"/>
    </location>
</feature>
<dbReference type="PROSITE" id="PS50801">
    <property type="entry name" value="STAS"/>
    <property type="match status" value="1"/>
</dbReference>
<proteinExistence type="predicted"/>
<dbReference type="InterPro" id="IPR036513">
    <property type="entry name" value="STAS_dom_sf"/>
</dbReference>
<keyword evidence="4" id="KW-1185">Reference proteome</keyword>
<feature type="region of interest" description="Disordered" evidence="1">
    <location>
        <begin position="1"/>
        <end position="21"/>
    </location>
</feature>
<dbReference type="SUPFAM" id="SSF52091">
    <property type="entry name" value="SpoIIaa-like"/>
    <property type="match status" value="1"/>
</dbReference>
<feature type="domain" description="STAS" evidence="2">
    <location>
        <begin position="204"/>
        <end position="291"/>
    </location>
</feature>
<dbReference type="Pfam" id="PF13466">
    <property type="entry name" value="STAS_2"/>
    <property type="match status" value="1"/>
</dbReference>